<proteinExistence type="predicted"/>
<dbReference type="EMBL" id="CP023691">
    <property type="protein sequence ID" value="QEV55425.1"/>
    <property type="molecule type" value="Genomic_DNA"/>
</dbReference>
<dbReference type="EMBL" id="MIGA01000065">
    <property type="protein sequence ID" value="OSY37685.1"/>
    <property type="molecule type" value="Genomic_DNA"/>
</dbReference>
<dbReference type="GeneID" id="90927628"/>
<evidence type="ECO:0000256" key="1">
    <source>
        <dbReference type="SAM" id="MobiDB-lite"/>
    </source>
</evidence>
<dbReference type="Proteomes" id="UP000194225">
    <property type="component" value="Unassembled WGS sequence"/>
</dbReference>
<evidence type="ECO:0000313" key="2">
    <source>
        <dbReference type="EMBL" id="OSY37685.1"/>
    </source>
</evidence>
<reference evidence="2 4" key="1">
    <citation type="submission" date="2016-09" db="EMBL/GenBank/DDBJ databases">
        <title>Streptomyces platensis DSM40041, a candidate organism with high potential of specific P450 cytochromes.</title>
        <authorList>
            <person name="Grumaz C."/>
            <person name="Vainshtein Y."/>
            <person name="Kirstahler P."/>
            <person name="Sohn K."/>
        </authorList>
    </citation>
    <scope>NUCLEOTIDE SEQUENCE [LARGE SCALE GENOMIC DNA]</scope>
    <source>
        <strain evidence="2 4">DSM 40041</strain>
    </source>
</reference>
<evidence type="ECO:0000313" key="4">
    <source>
        <dbReference type="Proteomes" id="UP000194225"/>
    </source>
</evidence>
<keyword evidence="4" id="KW-1185">Reference proteome</keyword>
<feature type="region of interest" description="Disordered" evidence="1">
    <location>
        <begin position="1"/>
        <end position="22"/>
    </location>
</feature>
<protein>
    <submittedName>
        <fullName evidence="3">Uncharacterized protein</fullName>
    </submittedName>
</protein>
<gene>
    <name evidence="2" type="ORF">BG653_06397</name>
    <name evidence="3" type="ORF">CP981_30715</name>
</gene>
<reference evidence="3 5" key="2">
    <citation type="submission" date="2017-09" db="EMBL/GenBank/DDBJ databases">
        <authorList>
            <person name="Lee N."/>
            <person name="Cho B.-K."/>
        </authorList>
    </citation>
    <scope>NUCLEOTIDE SEQUENCE [LARGE SCALE GENOMIC DNA]</scope>
    <source>
        <strain evidence="3 5">ATCC 23948</strain>
    </source>
</reference>
<dbReference type="RefSeq" id="WP_085927869.1">
    <property type="nucleotide sequence ID" value="NZ_BAABSS010000103.1"/>
</dbReference>
<dbReference type="Proteomes" id="UP000325458">
    <property type="component" value="Chromosome"/>
</dbReference>
<evidence type="ECO:0000313" key="5">
    <source>
        <dbReference type="Proteomes" id="UP000325458"/>
    </source>
</evidence>
<accession>A0AAE6TQB6</accession>
<dbReference type="KEGG" id="spla:CP981_30715"/>
<dbReference type="AlphaFoldDB" id="A0AAE6TQB6"/>
<sequence length="97" mass="10068">MAQHSHDPYHPPSPVPPVDEKPVVRRLVPTALQHIAAMYAGGAAPGPRRRAAHPVLISAGALTAVVRNLFFHPLGTRSSPRAAVLSAASSGSGTQIP</sequence>
<name>A0AAE6TQB6_STRPT</name>
<evidence type="ECO:0000313" key="3">
    <source>
        <dbReference type="EMBL" id="QEV55425.1"/>
    </source>
</evidence>
<organism evidence="3 5">
    <name type="scientific">Streptomyces platensis</name>
    <dbReference type="NCBI Taxonomy" id="58346"/>
    <lineage>
        <taxon>Bacteria</taxon>
        <taxon>Bacillati</taxon>
        <taxon>Actinomycetota</taxon>
        <taxon>Actinomycetes</taxon>
        <taxon>Kitasatosporales</taxon>
        <taxon>Streptomycetaceae</taxon>
        <taxon>Streptomyces</taxon>
    </lineage>
</organism>